<feature type="coiled-coil region" evidence="11">
    <location>
        <begin position="644"/>
        <end position="671"/>
    </location>
</feature>
<feature type="transmembrane region" description="Helical" evidence="12">
    <location>
        <begin position="20"/>
        <end position="39"/>
    </location>
</feature>
<keyword evidence="5 12" id="KW-0812">Transmembrane</keyword>
<dbReference type="Gene3D" id="1.10.287.950">
    <property type="entry name" value="Methyl-accepting chemotaxis protein"/>
    <property type="match status" value="1"/>
</dbReference>
<dbReference type="CDD" id="cd06225">
    <property type="entry name" value="HAMP"/>
    <property type="match status" value="1"/>
</dbReference>
<organism evidence="15">
    <name type="scientific">Vibrio cholerae (strain MO10)</name>
    <dbReference type="NCBI Taxonomy" id="345072"/>
    <lineage>
        <taxon>Bacteria</taxon>
        <taxon>Pseudomonadati</taxon>
        <taxon>Pseudomonadota</taxon>
        <taxon>Gammaproteobacteria</taxon>
        <taxon>Vibrionales</taxon>
        <taxon>Vibrionaceae</taxon>
        <taxon>Vibrio</taxon>
    </lineage>
</organism>
<dbReference type="GO" id="GO:0006935">
    <property type="term" value="P:chemotaxis"/>
    <property type="evidence" value="ECO:0007669"/>
    <property type="project" value="UniProtKB-KW"/>
</dbReference>
<keyword evidence="7 12" id="KW-0472">Membrane</keyword>
<accession>A0A0X1KY29</accession>
<evidence type="ECO:0000256" key="7">
    <source>
        <dbReference type="ARBA" id="ARBA00023136"/>
    </source>
</evidence>
<dbReference type="PROSITE" id="PS50885">
    <property type="entry name" value="HAMP"/>
    <property type="match status" value="1"/>
</dbReference>
<dbReference type="PROSITE" id="PS50111">
    <property type="entry name" value="CHEMOTAXIS_TRANSDUC_2"/>
    <property type="match status" value="1"/>
</dbReference>
<dbReference type="FunFam" id="1.10.287.950:FF:000018">
    <property type="entry name" value="Methyl-accepting chemotaxis protein"/>
    <property type="match status" value="1"/>
</dbReference>
<dbReference type="HOGENOM" id="CLU_000445_107_27_6"/>
<gene>
    <name evidence="15" type="ORF">VchoM_01201</name>
</gene>
<dbReference type="PANTHER" id="PTHR32089">
    <property type="entry name" value="METHYL-ACCEPTING CHEMOTAXIS PROTEIN MCPB"/>
    <property type="match status" value="1"/>
</dbReference>
<dbReference type="SMART" id="SM00283">
    <property type="entry name" value="MA"/>
    <property type="match status" value="1"/>
</dbReference>
<evidence type="ECO:0000256" key="1">
    <source>
        <dbReference type="ARBA" id="ARBA00004651"/>
    </source>
</evidence>
<dbReference type="Gene3D" id="6.10.340.10">
    <property type="match status" value="1"/>
</dbReference>
<dbReference type="GO" id="GO:0007165">
    <property type="term" value="P:signal transduction"/>
    <property type="evidence" value="ECO:0007669"/>
    <property type="project" value="UniProtKB-KW"/>
</dbReference>
<protein>
    <submittedName>
        <fullName evidence="15">Methyl-accepting chemotaxis protein</fullName>
    </submittedName>
</protein>
<keyword evidence="4" id="KW-0145">Chemotaxis</keyword>
<dbReference type="InterPro" id="IPR003660">
    <property type="entry name" value="HAMP_dom"/>
</dbReference>
<evidence type="ECO:0000256" key="9">
    <source>
        <dbReference type="ARBA" id="ARBA00029447"/>
    </source>
</evidence>
<evidence type="ECO:0000313" key="15">
    <source>
        <dbReference type="EMBL" id="EET23173.1"/>
    </source>
</evidence>
<evidence type="ECO:0000259" key="14">
    <source>
        <dbReference type="PROSITE" id="PS50885"/>
    </source>
</evidence>
<reference evidence="15" key="2">
    <citation type="submission" date="2008-07" db="EMBL/GenBank/DDBJ databases">
        <authorList>
            <consortium name="Broad Institute Genome Sequencing Platform"/>
            <person name="Colwell R."/>
            <person name="Grim C.J."/>
            <person name="Young S."/>
            <person name="Jaffe D."/>
            <person name="Gnerre S."/>
            <person name="Berlin A."/>
            <person name="Heiman D."/>
            <person name="Hepburn T."/>
            <person name="Shea T."/>
            <person name="Sykes S."/>
            <person name="Alvarado L."/>
            <person name="Kodira C."/>
            <person name="Heidelberg J."/>
            <person name="Lander E."/>
            <person name="Galagan J."/>
            <person name="Nusbaum C."/>
            <person name="Birren B."/>
        </authorList>
    </citation>
    <scope>NUCLEOTIDE SEQUENCE [LARGE SCALE GENOMIC DNA]</scope>
    <source>
        <strain evidence="15">MO10</strain>
    </source>
</reference>
<evidence type="ECO:0000256" key="12">
    <source>
        <dbReference type="SAM" id="Phobius"/>
    </source>
</evidence>
<feature type="domain" description="Methyl-accepting transducer" evidence="13">
    <location>
        <begin position="412"/>
        <end position="648"/>
    </location>
</feature>
<evidence type="ECO:0000256" key="11">
    <source>
        <dbReference type="SAM" id="Coils"/>
    </source>
</evidence>
<keyword evidence="6 12" id="KW-1133">Transmembrane helix</keyword>
<evidence type="ECO:0000256" key="8">
    <source>
        <dbReference type="ARBA" id="ARBA00023224"/>
    </source>
</evidence>
<evidence type="ECO:0000256" key="3">
    <source>
        <dbReference type="ARBA" id="ARBA00022481"/>
    </source>
</evidence>
<keyword evidence="2" id="KW-1003">Cell membrane</keyword>
<name>A0A0X1KY29_VIBCO</name>
<dbReference type="InterPro" id="IPR004089">
    <property type="entry name" value="MCPsignal_dom"/>
</dbReference>
<dbReference type="SMART" id="SM00304">
    <property type="entry name" value="HAMP"/>
    <property type="match status" value="1"/>
</dbReference>
<dbReference type="GO" id="GO:0005886">
    <property type="term" value="C:plasma membrane"/>
    <property type="evidence" value="ECO:0007669"/>
    <property type="project" value="UniProtKB-SubCell"/>
</dbReference>
<evidence type="ECO:0000256" key="4">
    <source>
        <dbReference type="ARBA" id="ARBA00022500"/>
    </source>
</evidence>
<feature type="transmembrane region" description="Helical" evidence="12">
    <location>
        <begin position="333"/>
        <end position="352"/>
    </location>
</feature>
<evidence type="ECO:0000259" key="13">
    <source>
        <dbReference type="PROSITE" id="PS50111"/>
    </source>
</evidence>
<proteinExistence type="inferred from homology"/>
<evidence type="ECO:0000256" key="10">
    <source>
        <dbReference type="PROSITE-ProRule" id="PRU00284"/>
    </source>
</evidence>
<dbReference type="PANTHER" id="PTHR32089:SF39">
    <property type="entry name" value="METHYL-ACCEPTING CHEMOTAXIS PROTEIN HLYB"/>
    <property type="match status" value="1"/>
</dbReference>
<evidence type="ECO:0000256" key="2">
    <source>
        <dbReference type="ARBA" id="ARBA00022475"/>
    </source>
</evidence>
<dbReference type="Pfam" id="PF00015">
    <property type="entry name" value="MCPsignal"/>
    <property type="match status" value="1"/>
</dbReference>
<dbReference type="SUPFAM" id="SSF58104">
    <property type="entry name" value="Methyl-accepting chemotaxis protein (MCP) signaling domain"/>
    <property type="match status" value="1"/>
</dbReference>
<reference evidence="15" key="1">
    <citation type="submission" date="2005-09" db="EMBL/GenBank/DDBJ databases">
        <title>Annotation of Vibrio cholerae MO10.</title>
        <authorList>
            <person name="Colwell R."/>
            <person name="Grim C.J."/>
            <person name="Young S."/>
            <person name="Jaffe D."/>
            <person name="Gnerre S."/>
            <person name="Berlin A."/>
            <person name="Heiman D."/>
            <person name="Hepburn T."/>
            <person name="Shea T."/>
            <person name="Sykes S."/>
            <person name="Yandava C."/>
            <person name="Alvarado L."/>
            <person name="Kodira C."/>
            <person name="Borodovsky M."/>
            <person name="Heidelberg J."/>
            <person name="Lander E."/>
            <person name="Galagan J."/>
            <person name="Nusbaum C."/>
            <person name="Birren B."/>
        </authorList>
    </citation>
    <scope>NUCLEOTIDE SEQUENCE [LARGE SCALE GENOMIC DNA]</scope>
    <source>
        <strain evidence="15">MO10</strain>
    </source>
</reference>
<comment type="subcellular location">
    <subcellularLocation>
        <location evidence="1">Cell membrane</location>
        <topology evidence="1">Multi-pass membrane protein</topology>
    </subcellularLocation>
</comment>
<keyword evidence="11" id="KW-0175">Coiled coil</keyword>
<keyword evidence="3" id="KW-0488">Methylation</keyword>
<comment type="similarity">
    <text evidence="9">Belongs to the methyl-accepting chemotaxis (MCP) protein family.</text>
</comment>
<evidence type="ECO:0000256" key="6">
    <source>
        <dbReference type="ARBA" id="ARBA00022989"/>
    </source>
</evidence>
<keyword evidence="8 10" id="KW-0807">Transducer</keyword>
<dbReference type="AlphaFoldDB" id="A0A0X1KY29"/>
<feature type="domain" description="HAMP" evidence="14">
    <location>
        <begin position="353"/>
        <end position="407"/>
    </location>
</feature>
<evidence type="ECO:0000256" key="5">
    <source>
        <dbReference type="ARBA" id="ARBA00022692"/>
    </source>
</evidence>
<sequence length="684" mass="75425">MSSGKYDGLEDSFMRVKTKILVTFSVVGILVTALGIWTIKTMYSSSSGLSYIVGPAWDTADGAMETTIQIEAQMLAVNRLILGEDSQRVEQILNTAITDVDTSSSRMIEAGLLSAAQTQQFSQFNSQYQQSRNTLITSYKNYIETKKSYDKATQVLVDFGEKLETLGDSAVEELEREPNRNITWQSDVMERWQAADGGMESNIGLLWKLYYTQRLLDGQDDATQIKAIEQAIGFQKQANSEMFSTGRFTISAGEEWKNASYEEVFSQLNSQHEQAMMAVIESYRNYRQIYQEYTVTSLALLDFIAELEELADSKVEQQAVLILDGQAWAISSFKVLIIIALLVLLLLGWILVNQILSPIQRLQERVTDISEGNGDLTLRVNITTQDEFGELGKSFDKFIEKIQNLIADITQSTNLAKTAAVDLSATFKVTAEAVNKQTFEVNTISNATTAMTAISSQVISGAREISQSVLNIDKNAQSTLSNVRQAAQSVNELVAEVTQGTETINSLKNHVTSIEPVLADINGIAEQTNLLALNAAIEAARAGEQGRGFAVVADEVRSLATRTQGSTNTIQQSITQLRSSADESVRVINNSMLKGTQTTEITSQAEESLHQVAIEISRLTQMNQQTSEAITHQEQSVTSIASSLSHLQALCQSAQEKIQQSEHTISALKLKQEDLALKMSKFKI</sequence>
<dbReference type="Proteomes" id="UP000004687">
    <property type="component" value="Unassembled WGS sequence"/>
</dbReference>
<dbReference type="EMBL" id="DS990136">
    <property type="protein sequence ID" value="EET23173.1"/>
    <property type="molecule type" value="Genomic_DNA"/>
</dbReference>
<dbReference type="Pfam" id="PF00672">
    <property type="entry name" value="HAMP"/>
    <property type="match status" value="1"/>
</dbReference>